<dbReference type="AlphaFoldDB" id="A0A9D4C2K5"/>
<reference evidence="2" key="2">
    <citation type="submission" date="2020-11" db="EMBL/GenBank/DDBJ databases">
        <authorList>
            <person name="McCartney M.A."/>
            <person name="Auch B."/>
            <person name="Kono T."/>
            <person name="Mallez S."/>
            <person name="Becker A."/>
            <person name="Gohl D.M."/>
            <person name="Silverstein K.A.T."/>
            <person name="Koren S."/>
            <person name="Bechman K.B."/>
            <person name="Herman A."/>
            <person name="Abrahante J.E."/>
            <person name="Garbe J."/>
        </authorList>
    </citation>
    <scope>NUCLEOTIDE SEQUENCE</scope>
    <source>
        <strain evidence="2">Duluth1</strain>
        <tissue evidence="2">Whole animal</tissue>
    </source>
</reference>
<dbReference type="Proteomes" id="UP000828390">
    <property type="component" value="Unassembled WGS sequence"/>
</dbReference>
<evidence type="ECO:0000313" key="3">
    <source>
        <dbReference type="Proteomes" id="UP000828390"/>
    </source>
</evidence>
<accession>A0A9D4C2K5</accession>
<evidence type="ECO:0000313" key="2">
    <source>
        <dbReference type="EMBL" id="KAH3715996.1"/>
    </source>
</evidence>
<proteinExistence type="predicted"/>
<dbReference type="EMBL" id="JAIWYP010000013">
    <property type="protein sequence ID" value="KAH3715996.1"/>
    <property type="molecule type" value="Genomic_DNA"/>
</dbReference>
<feature type="compositionally biased region" description="Basic and acidic residues" evidence="1">
    <location>
        <begin position="1"/>
        <end position="14"/>
    </location>
</feature>
<reference evidence="2" key="1">
    <citation type="journal article" date="2019" name="bioRxiv">
        <title>The Genome of the Zebra Mussel, Dreissena polymorpha: A Resource for Invasive Species Research.</title>
        <authorList>
            <person name="McCartney M.A."/>
            <person name="Auch B."/>
            <person name="Kono T."/>
            <person name="Mallez S."/>
            <person name="Zhang Y."/>
            <person name="Obille A."/>
            <person name="Becker A."/>
            <person name="Abrahante J.E."/>
            <person name="Garbe J."/>
            <person name="Badalamenti J.P."/>
            <person name="Herman A."/>
            <person name="Mangelson H."/>
            <person name="Liachko I."/>
            <person name="Sullivan S."/>
            <person name="Sone E.D."/>
            <person name="Koren S."/>
            <person name="Silverstein K.A.T."/>
            <person name="Beckman K.B."/>
            <person name="Gohl D.M."/>
        </authorList>
    </citation>
    <scope>NUCLEOTIDE SEQUENCE</scope>
    <source>
        <strain evidence="2">Duluth1</strain>
        <tissue evidence="2">Whole animal</tissue>
    </source>
</reference>
<protein>
    <recommendedName>
        <fullName evidence="4">BEN domain-containing protein</fullName>
    </recommendedName>
</protein>
<sequence>ARTDGQTDGGDNHNEPVNSQLTLPTKHKLYVSHETREVMAIAQAMCRLFTFHQLVTCSMKGATTTTGSPSPSLPAAERNAIIDVIAKTFDKPLVDVEEKMRGCLRHLRLMHKYNAYANRCKEEQANSCQRVEMVVAVP</sequence>
<gene>
    <name evidence="2" type="ORF">DPMN_058712</name>
</gene>
<comment type="caution">
    <text evidence="2">The sequence shown here is derived from an EMBL/GenBank/DDBJ whole genome shotgun (WGS) entry which is preliminary data.</text>
</comment>
<organism evidence="2 3">
    <name type="scientific">Dreissena polymorpha</name>
    <name type="common">Zebra mussel</name>
    <name type="synonym">Mytilus polymorpha</name>
    <dbReference type="NCBI Taxonomy" id="45954"/>
    <lineage>
        <taxon>Eukaryota</taxon>
        <taxon>Metazoa</taxon>
        <taxon>Spiralia</taxon>
        <taxon>Lophotrochozoa</taxon>
        <taxon>Mollusca</taxon>
        <taxon>Bivalvia</taxon>
        <taxon>Autobranchia</taxon>
        <taxon>Heteroconchia</taxon>
        <taxon>Euheterodonta</taxon>
        <taxon>Imparidentia</taxon>
        <taxon>Neoheterodontei</taxon>
        <taxon>Myida</taxon>
        <taxon>Dreissenoidea</taxon>
        <taxon>Dreissenidae</taxon>
        <taxon>Dreissena</taxon>
    </lineage>
</organism>
<name>A0A9D4C2K5_DREPO</name>
<keyword evidence="3" id="KW-1185">Reference proteome</keyword>
<evidence type="ECO:0000256" key="1">
    <source>
        <dbReference type="SAM" id="MobiDB-lite"/>
    </source>
</evidence>
<feature type="non-terminal residue" evidence="2">
    <location>
        <position position="138"/>
    </location>
</feature>
<evidence type="ECO:0008006" key="4">
    <source>
        <dbReference type="Google" id="ProtNLM"/>
    </source>
</evidence>
<feature type="region of interest" description="Disordered" evidence="1">
    <location>
        <begin position="1"/>
        <end position="21"/>
    </location>
</feature>